<dbReference type="AlphaFoldDB" id="A0AAU7LUF7"/>
<organism evidence="11">
    <name type="scientific">Polaromonas hydrogenivorans</name>
    <dbReference type="NCBI Taxonomy" id="335476"/>
    <lineage>
        <taxon>Bacteria</taxon>
        <taxon>Pseudomonadati</taxon>
        <taxon>Pseudomonadota</taxon>
        <taxon>Betaproteobacteria</taxon>
        <taxon>Burkholderiales</taxon>
        <taxon>Comamonadaceae</taxon>
        <taxon>Polaromonas</taxon>
    </lineage>
</organism>
<name>A0AAU7LUF7_9BURK</name>
<dbReference type="InterPro" id="IPR006153">
    <property type="entry name" value="Cation/H_exchanger_TM"/>
</dbReference>
<feature type="transmembrane region" description="Helical" evidence="9">
    <location>
        <begin position="241"/>
        <end position="267"/>
    </location>
</feature>
<reference evidence="11" key="1">
    <citation type="submission" date="2024-05" db="EMBL/GenBank/DDBJ databases">
        <authorList>
            <person name="Bunk B."/>
            <person name="Swiderski J."/>
            <person name="Sproer C."/>
            <person name="Thiel V."/>
        </authorList>
    </citation>
    <scope>NUCLEOTIDE SEQUENCE</scope>
    <source>
        <strain evidence="11">DSM 17735</strain>
    </source>
</reference>
<evidence type="ECO:0000256" key="1">
    <source>
        <dbReference type="ARBA" id="ARBA00004651"/>
    </source>
</evidence>
<keyword evidence="5 9" id="KW-0812">Transmembrane</keyword>
<keyword evidence="2" id="KW-0813">Transport</keyword>
<sequence length="447" mass="47989">MIEGNAFTLGILIIGLLLIIMTMASSFLSRLPLSAAMLYLGVGIAIGPLGLGLLQIDALENKVLLERVTEIAVLISLFTAGMKLELPLRDRRWRIPVQLATVSMIVTVGLITALGFYGLGLPLGAAILLGAILAPTDPVLASDVQVSNPGDRDRLRFGLTGEGGLNDGTAFPFVMLGLGFLGVHELGEGGWRWWMVDVLWAITGGLGLGYLLGTVVGRAIIYLRVRHREALRSDEFIALGLIGLTYGVALLCHSYGFLAVFAAGLALRRIDDSKSARPAEQAEIPESVSGLSPDEQAASGAEAPANMMNAVQRFNSQLESFVEVGIVLAVGVLMATVEFERDALWFVPVLFVLVRPLAVYMGLLGTRVKGSQRNLISWFGIRGIGSLYYLLYAINHGIQPVLADRLLSMTLSVVVASVIAHGISVTPLMTHYEARKTAKKKKRTDLA</sequence>
<feature type="transmembrane region" description="Helical" evidence="9">
    <location>
        <begin position="198"/>
        <end position="221"/>
    </location>
</feature>
<feature type="transmembrane region" description="Helical" evidence="9">
    <location>
        <begin position="36"/>
        <end position="56"/>
    </location>
</feature>
<keyword evidence="7" id="KW-0406">Ion transport</keyword>
<dbReference type="EMBL" id="CP157675">
    <property type="protein sequence ID" value="XBP70588.1"/>
    <property type="molecule type" value="Genomic_DNA"/>
</dbReference>
<evidence type="ECO:0000256" key="7">
    <source>
        <dbReference type="ARBA" id="ARBA00023065"/>
    </source>
</evidence>
<dbReference type="PANTHER" id="PTHR32507">
    <property type="entry name" value="NA(+)/H(+) ANTIPORTER 1"/>
    <property type="match status" value="1"/>
</dbReference>
<dbReference type="Pfam" id="PF00999">
    <property type="entry name" value="Na_H_Exchanger"/>
    <property type="match status" value="1"/>
</dbReference>
<dbReference type="Gene3D" id="1.20.1530.20">
    <property type="match status" value="1"/>
</dbReference>
<evidence type="ECO:0000256" key="2">
    <source>
        <dbReference type="ARBA" id="ARBA00022448"/>
    </source>
</evidence>
<feature type="domain" description="Cation/H+ exchanger transmembrane" evidence="10">
    <location>
        <begin position="20"/>
        <end position="430"/>
    </location>
</feature>
<feature type="transmembrane region" description="Helical" evidence="9">
    <location>
        <begin position="6"/>
        <end position="24"/>
    </location>
</feature>
<feature type="transmembrane region" description="Helical" evidence="9">
    <location>
        <begin position="343"/>
        <end position="363"/>
    </location>
</feature>
<proteinExistence type="predicted"/>
<comment type="subcellular location">
    <subcellularLocation>
        <location evidence="1">Cell membrane</location>
        <topology evidence="1">Multi-pass membrane protein</topology>
    </subcellularLocation>
</comment>
<dbReference type="GO" id="GO:1902600">
    <property type="term" value="P:proton transmembrane transport"/>
    <property type="evidence" value="ECO:0007669"/>
    <property type="project" value="InterPro"/>
</dbReference>
<keyword evidence="8 9" id="KW-0472">Membrane</keyword>
<dbReference type="GO" id="GO:0015297">
    <property type="term" value="F:antiporter activity"/>
    <property type="evidence" value="ECO:0007669"/>
    <property type="project" value="UniProtKB-KW"/>
</dbReference>
<feature type="transmembrane region" description="Helical" evidence="9">
    <location>
        <begin position="375"/>
        <end position="394"/>
    </location>
</feature>
<dbReference type="RefSeq" id="WP_349279934.1">
    <property type="nucleotide sequence ID" value="NZ_CBCSCU010000008.1"/>
</dbReference>
<evidence type="ECO:0000259" key="10">
    <source>
        <dbReference type="Pfam" id="PF00999"/>
    </source>
</evidence>
<evidence type="ECO:0000256" key="5">
    <source>
        <dbReference type="ARBA" id="ARBA00022692"/>
    </source>
</evidence>
<evidence type="ECO:0000313" key="11">
    <source>
        <dbReference type="EMBL" id="XBP70588.1"/>
    </source>
</evidence>
<feature type="transmembrane region" description="Helical" evidence="9">
    <location>
        <begin position="100"/>
        <end position="133"/>
    </location>
</feature>
<evidence type="ECO:0000256" key="8">
    <source>
        <dbReference type="ARBA" id="ARBA00023136"/>
    </source>
</evidence>
<evidence type="ECO:0000256" key="4">
    <source>
        <dbReference type="ARBA" id="ARBA00022475"/>
    </source>
</evidence>
<protein>
    <submittedName>
        <fullName evidence="11">Cation:proton antiporter</fullName>
    </submittedName>
</protein>
<evidence type="ECO:0000256" key="3">
    <source>
        <dbReference type="ARBA" id="ARBA00022449"/>
    </source>
</evidence>
<feature type="transmembrane region" description="Helical" evidence="9">
    <location>
        <begin position="169"/>
        <end position="186"/>
    </location>
</feature>
<evidence type="ECO:0000256" key="9">
    <source>
        <dbReference type="SAM" id="Phobius"/>
    </source>
</evidence>
<keyword evidence="3" id="KW-0050">Antiport</keyword>
<feature type="transmembrane region" description="Helical" evidence="9">
    <location>
        <begin position="318"/>
        <end position="337"/>
    </location>
</feature>
<dbReference type="InterPro" id="IPR038770">
    <property type="entry name" value="Na+/solute_symporter_sf"/>
</dbReference>
<feature type="transmembrane region" description="Helical" evidence="9">
    <location>
        <begin position="406"/>
        <end position="432"/>
    </location>
</feature>
<evidence type="ECO:0000256" key="6">
    <source>
        <dbReference type="ARBA" id="ARBA00022989"/>
    </source>
</evidence>
<dbReference type="GO" id="GO:0005886">
    <property type="term" value="C:plasma membrane"/>
    <property type="evidence" value="ECO:0007669"/>
    <property type="project" value="UniProtKB-SubCell"/>
</dbReference>
<accession>A0AAU7LUF7</accession>
<gene>
    <name evidence="11" type="ORF">ABLV49_01760</name>
</gene>
<dbReference type="PANTHER" id="PTHR32507:SF8">
    <property type="entry name" value="CNH1P"/>
    <property type="match status" value="1"/>
</dbReference>
<keyword evidence="6 9" id="KW-1133">Transmembrane helix</keyword>
<keyword evidence="4" id="KW-1003">Cell membrane</keyword>